<evidence type="ECO:0000256" key="8">
    <source>
        <dbReference type="SAM" id="MobiDB-lite"/>
    </source>
</evidence>
<dbReference type="InterPro" id="IPR036202">
    <property type="entry name" value="TopoI_DNA-bd_euk_N_sf"/>
</dbReference>
<dbReference type="EC" id="5.6.2.1" evidence="7"/>
<evidence type="ECO:0000256" key="2">
    <source>
        <dbReference type="ARBA" id="ARBA00006645"/>
    </source>
</evidence>
<evidence type="ECO:0000256" key="1">
    <source>
        <dbReference type="ARBA" id="ARBA00000213"/>
    </source>
</evidence>
<dbReference type="PANTHER" id="PTHR10290:SF3">
    <property type="entry name" value="DNA TOPOISOMERASE 1"/>
    <property type="match status" value="1"/>
</dbReference>
<comment type="similarity">
    <text evidence="2 6 7">Belongs to the type IB topoisomerase family.</text>
</comment>
<dbReference type="InterPro" id="IPR014711">
    <property type="entry name" value="TopoI_cat_a-hlx-sub_euk"/>
</dbReference>
<dbReference type="InterPro" id="IPR013500">
    <property type="entry name" value="TopoI_cat_euk"/>
</dbReference>
<gene>
    <name evidence="10" type="primary">TOP1</name>
    <name evidence="10" type="ORF">HK105_204873</name>
</gene>
<keyword evidence="11" id="KW-1185">Reference proteome</keyword>
<feature type="compositionally biased region" description="Polar residues" evidence="8">
    <location>
        <begin position="89"/>
        <end position="103"/>
    </location>
</feature>
<dbReference type="Pfam" id="PF01028">
    <property type="entry name" value="Topoisom_I"/>
    <property type="match status" value="1"/>
</dbReference>
<dbReference type="PRINTS" id="PR00416">
    <property type="entry name" value="EUTPISMRASEI"/>
</dbReference>
<feature type="active site" description="O-(3'-phospho-DNA)-tyrosine intermediate" evidence="6">
    <location>
        <position position="738"/>
    </location>
</feature>
<evidence type="ECO:0000256" key="6">
    <source>
        <dbReference type="PROSITE-ProRule" id="PRU01382"/>
    </source>
</evidence>
<dbReference type="Gene3D" id="3.90.15.10">
    <property type="entry name" value="Topoisomerase I, Chain A, domain 3"/>
    <property type="match status" value="1"/>
</dbReference>
<dbReference type="PROSITE" id="PS00176">
    <property type="entry name" value="TOPO_IB_1"/>
    <property type="match status" value="1"/>
</dbReference>
<feature type="domain" description="DNA topoisomerase I eukaryotic-type" evidence="9">
    <location>
        <begin position="325"/>
        <end position="752"/>
    </location>
</feature>
<dbReference type="EMBL" id="JADGIZ020000022">
    <property type="protein sequence ID" value="KAL2915688.1"/>
    <property type="molecule type" value="Genomic_DNA"/>
</dbReference>
<dbReference type="InterPro" id="IPR051062">
    <property type="entry name" value="Topoisomerase_IB"/>
</dbReference>
<dbReference type="Pfam" id="PF14370">
    <property type="entry name" value="Topo_C_assoc"/>
    <property type="match status" value="1"/>
</dbReference>
<feature type="compositionally biased region" description="Basic and acidic residues" evidence="8">
    <location>
        <begin position="121"/>
        <end position="134"/>
    </location>
</feature>
<dbReference type="InterPro" id="IPR014727">
    <property type="entry name" value="TopoI_cat_a/b-sub_euk"/>
</dbReference>
<dbReference type="InterPro" id="IPR025834">
    <property type="entry name" value="TopoI_C_dom"/>
</dbReference>
<comment type="function">
    <text evidence="7">Releases the supercoiling and torsional tension of DNA introduced during the DNA replication and transcription by transiently cleaving and rejoining one strand of the DNA duplex. Introduces a single-strand break via transesterification at the specific target site 5'-[CT]CCTTp site in duplex DNA. The scissile phosphodiester is attacked by the catalytic tyrosine of the enzyme, resulting in the formation of a DNA-(3'-phosphotyrosyl)-enzyme intermediate and the expulsion of a 5'-OH DNA strand. The free DNA strand then undergoes passage around the unbroken strand thus removing DNA supercoils. Finally, in the religation step, the DNA 5'-OH attacks the covalent intermediate to expel the active-site tyrosine and restore the DNA phosphodiester backbone.</text>
</comment>
<proteinExistence type="inferred from homology"/>
<dbReference type="Proteomes" id="UP001527925">
    <property type="component" value="Unassembled WGS sequence"/>
</dbReference>
<dbReference type="CDD" id="cd00660">
    <property type="entry name" value="Topoisomer_IB_N"/>
    <property type="match status" value="1"/>
</dbReference>
<dbReference type="PROSITE" id="PS52038">
    <property type="entry name" value="TOPO_IB_2"/>
    <property type="match status" value="1"/>
</dbReference>
<evidence type="ECO:0000256" key="5">
    <source>
        <dbReference type="ARBA" id="ARBA00023235"/>
    </source>
</evidence>
<keyword evidence="5 6" id="KW-0413">Isomerase</keyword>
<evidence type="ECO:0000256" key="7">
    <source>
        <dbReference type="RuleBase" id="RU365101"/>
    </source>
</evidence>
<evidence type="ECO:0000313" key="10">
    <source>
        <dbReference type="EMBL" id="KAL2915688.1"/>
    </source>
</evidence>
<dbReference type="SUPFAM" id="SSF56349">
    <property type="entry name" value="DNA breaking-rejoining enzymes"/>
    <property type="match status" value="1"/>
</dbReference>
<feature type="region of interest" description="Disordered" evidence="8">
    <location>
        <begin position="657"/>
        <end position="695"/>
    </location>
</feature>
<dbReference type="Gene3D" id="2.170.11.10">
    <property type="entry name" value="DNA Topoisomerase I, domain 2"/>
    <property type="match status" value="1"/>
</dbReference>
<dbReference type="Gene3D" id="1.10.132.10">
    <property type="match status" value="1"/>
</dbReference>
<organism evidence="10 11">
    <name type="scientific">Polyrhizophydium stewartii</name>
    <dbReference type="NCBI Taxonomy" id="2732419"/>
    <lineage>
        <taxon>Eukaryota</taxon>
        <taxon>Fungi</taxon>
        <taxon>Fungi incertae sedis</taxon>
        <taxon>Chytridiomycota</taxon>
        <taxon>Chytridiomycota incertae sedis</taxon>
        <taxon>Chytridiomycetes</taxon>
        <taxon>Rhizophydiales</taxon>
        <taxon>Rhizophydiales incertae sedis</taxon>
        <taxon>Polyrhizophydium</taxon>
    </lineage>
</organism>
<name>A0ABR4N841_9FUNG</name>
<evidence type="ECO:0000256" key="3">
    <source>
        <dbReference type="ARBA" id="ARBA00023029"/>
    </source>
</evidence>
<evidence type="ECO:0000256" key="4">
    <source>
        <dbReference type="ARBA" id="ARBA00023125"/>
    </source>
</evidence>
<feature type="compositionally biased region" description="Acidic residues" evidence="8">
    <location>
        <begin position="69"/>
        <end position="87"/>
    </location>
</feature>
<dbReference type="InterPro" id="IPR011010">
    <property type="entry name" value="DNA_brk_join_enz"/>
</dbReference>
<dbReference type="InterPro" id="IPR013030">
    <property type="entry name" value="DNA_topo_DNA_db_N_dom2"/>
</dbReference>
<evidence type="ECO:0000313" key="11">
    <source>
        <dbReference type="Proteomes" id="UP001527925"/>
    </source>
</evidence>
<dbReference type="InterPro" id="IPR008336">
    <property type="entry name" value="TopoI_DNA-bd_euk"/>
</dbReference>
<dbReference type="InterPro" id="IPR013499">
    <property type="entry name" value="TopoI_euk"/>
</dbReference>
<dbReference type="PANTHER" id="PTHR10290">
    <property type="entry name" value="DNA TOPOISOMERASE I"/>
    <property type="match status" value="1"/>
</dbReference>
<dbReference type="InterPro" id="IPR018521">
    <property type="entry name" value="TopoIB_AS"/>
</dbReference>
<sequence length="779" mass="88311">MSSTADSAAALPAKRTRSADADADSPARSKPKTNGAAAAKSKVKVKTEPDEPPAKVAGRKRPAVSESGTDVDDTVSDTDESMPEAEPEASNSQPKRSSISKSQVTDDEDVGSAAKTKKPKKAAEVKSESPEPKGKPRSKRGKSDKSDNESGSQKPASGKTEEEEEAEEFKWWLEQNTDSTVKWTTLRHNGPLFAPPYVPHGVKMLYDGTPVNLTPASEEVASFFAAVVGTDWGNNPTFQKNFFRDFLEMLKQNEQSCPIQEFSKCDFTPITEYLAEQREKKRAMSKEQKQVEKEEKARVDALYGWAMLDGRKEKVGNFRVEPPGLFRGRGEHPRTGALKLRVMPEQVTINIGPDEPIPEPPAGHEWGQVVHDNTVTWLAMWKENVNESFKYVFLAATSSLKGQSDFKKFEKARELKKHAAMIRRQYTEELRDKLMATRQRATALYFIDRLALRAGNEKGDDEADTVGCCSLRYEHITLKPPNIVVFDFLGKDSIRYYNEVEVDAQVFKNIKIFKREPKREGDPLFDRLSTTLLNKHLNKCMEGLTAKVFRTYNASFTFQQELAKTPADGTVAEKLLAYNRANRQVAILCNHQRTVPKTHSNQIARLQDRILALKYERKKIKEQMLEIDAKLRRKRPELAEPESDLDDEFIERHEKQLEEKEAEKARQRLEKENEKRAEEGLSPLKELPPPKRNASAPDLARLEKKLAVVSERISIQKMTMVDKDENKTTALGTSKINYIDPRISAAWCNKHGVPLDKIFNRSLREKFKWAMEVPAEWEF</sequence>
<comment type="catalytic activity">
    <reaction evidence="1 6 7">
        <text>ATP-independent breakage of single-stranded DNA, followed by passage and rejoining.</text>
        <dbReference type="EC" id="5.6.2.1"/>
    </reaction>
</comment>
<dbReference type="GO" id="GO:0003917">
    <property type="term" value="F:DNA topoisomerase type I (single strand cut, ATP-independent) activity"/>
    <property type="evidence" value="ECO:0007669"/>
    <property type="project" value="UniProtKB-EC"/>
</dbReference>
<keyword evidence="4 6" id="KW-0238">DNA-binding</keyword>
<dbReference type="CDD" id="cd00659">
    <property type="entry name" value="Topo_IB_C"/>
    <property type="match status" value="1"/>
</dbReference>
<dbReference type="Pfam" id="PF02919">
    <property type="entry name" value="Topoisom_I_N"/>
    <property type="match status" value="1"/>
</dbReference>
<feature type="region of interest" description="Disordered" evidence="8">
    <location>
        <begin position="1"/>
        <end position="168"/>
    </location>
</feature>
<keyword evidence="3 6" id="KW-0799">Topoisomerase</keyword>
<dbReference type="SUPFAM" id="SSF56741">
    <property type="entry name" value="Eukaryotic DNA topoisomerase I, N-terminal DNA-binding fragment"/>
    <property type="match status" value="1"/>
</dbReference>
<protein>
    <recommendedName>
        <fullName evidence="7">DNA topoisomerase I</fullName>
        <ecNumber evidence="7">5.6.2.1</ecNumber>
    </recommendedName>
    <alternativeName>
        <fullName evidence="7">DNA topoisomerase 1</fullName>
    </alternativeName>
</protein>
<comment type="caution">
    <text evidence="10">The sequence shown here is derived from an EMBL/GenBank/DDBJ whole genome shotgun (WGS) entry which is preliminary data.</text>
</comment>
<accession>A0ABR4N841</accession>
<feature type="compositionally biased region" description="Basic and acidic residues" evidence="8">
    <location>
        <begin position="657"/>
        <end position="679"/>
    </location>
</feature>
<dbReference type="Gene3D" id="1.10.10.41">
    <property type="entry name" value="Yeast DNA topoisomerase - domain 1"/>
    <property type="match status" value="1"/>
</dbReference>
<dbReference type="InterPro" id="IPR013034">
    <property type="entry name" value="DNA_topo_DNA_db_N_dom1"/>
</dbReference>
<reference evidence="10 11" key="1">
    <citation type="submission" date="2023-09" db="EMBL/GenBank/DDBJ databases">
        <title>Pangenome analysis of Batrachochytrium dendrobatidis and related Chytrids.</title>
        <authorList>
            <person name="Yacoub M.N."/>
            <person name="Stajich J.E."/>
            <person name="James T.Y."/>
        </authorList>
    </citation>
    <scope>NUCLEOTIDE SEQUENCE [LARGE SCALE GENOMIC DNA]</scope>
    <source>
        <strain evidence="10 11">JEL0888</strain>
    </source>
</reference>
<evidence type="ECO:0000259" key="9">
    <source>
        <dbReference type="SMART" id="SM00435"/>
    </source>
</evidence>
<dbReference type="InterPro" id="IPR001631">
    <property type="entry name" value="TopoI"/>
</dbReference>
<dbReference type="SMART" id="SM00435">
    <property type="entry name" value="TOPEUc"/>
    <property type="match status" value="1"/>
</dbReference>